<accession>A0A0A9GG80</accession>
<reference evidence="1" key="1">
    <citation type="submission" date="2014-09" db="EMBL/GenBank/DDBJ databases">
        <authorList>
            <person name="Magalhaes I.L.F."/>
            <person name="Oliveira U."/>
            <person name="Santos F.R."/>
            <person name="Vidigal T.H.D.A."/>
            <person name="Brescovit A.D."/>
            <person name="Santos A.J."/>
        </authorList>
    </citation>
    <scope>NUCLEOTIDE SEQUENCE</scope>
    <source>
        <tissue evidence="1">Shoot tissue taken approximately 20 cm above the soil surface</tissue>
    </source>
</reference>
<name>A0A0A9GG80_ARUDO</name>
<organism evidence="1">
    <name type="scientific">Arundo donax</name>
    <name type="common">Giant reed</name>
    <name type="synonym">Donax arundinaceus</name>
    <dbReference type="NCBI Taxonomy" id="35708"/>
    <lineage>
        <taxon>Eukaryota</taxon>
        <taxon>Viridiplantae</taxon>
        <taxon>Streptophyta</taxon>
        <taxon>Embryophyta</taxon>
        <taxon>Tracheophyta</taxon>
        <taxon>Spermatophyta</taxon>
        <taxon>Magnoliopsida</taxon>
        <taxon>Liliopsida</taxon>
        <taxon>Poales</taxon>
        <taxon>Poaceae</taxon>
        <taxon>PACMAD clade</taxon>
        <taxon>Arundinoideae</taxon>
        <taxon>Arundineae</taxon>
        <taxon>Arundo</taxon>
    </lineage>
</organism>
<sequence length="50" mass="5311">MWMVLSMNSLTAVPTKTSTQLLIAFRHLPVATTLTHIVGEEASPGGDGTE</sequence>
<dbReference type="EMBL" id="GBRH01175432">
    <property type="protein sequence ID" value="JAE22464.1"/>
    <property type="molecule type" value="Transcribed_RNA"/>
</dbReference>
<protein>
    <submittedName>
        <fullName evidence="1">Uncharacterized protein</fullName>
    </submittedName>
</protein>
<reference evidence="1" key="2">
    <citation type="journal article" date="2015" name="Data Brief">
        <title>Shoot transcriptome of the giant reed, Arundo donax.</title>
        <authorList>
            <person name="Barrero R.A."/>
            <person name="Guerrero F.D."/>
            <person name="Moolhuijzen P."/>
            <person name="Goolsby J.A."/>
            <person name="Tidwell J."/>
            <person name="Bellgard S.E."/>
            <person name="Bellgard M.I."/>
        </authorList>
    </citation>
    <scope>NUCLEOTIDE SEQUENCE</scope>
    <source>
        <tissue evidence="1">Shoot tissue taken approximately 20 cm above the soil surface</tissue>
    </source>
</reference>
<dbReference type="AlphaFoldDB" id="A0A0A9GG80"/>
<evidence type="ECO:0000313" key="1">
    <source>
        <dbReference type="EMBL" id="JAE22464.1"/>
    </source>
</evidence>
<proteinExistence type="predicted"/>